<keyword evidence="15" id="KW-1185">Reference proteome</keyword>
<dbReference type="PRINTS" id="PR01537">
    <property type="entry name" value="INTRLKN1R1F"/>
</dbReference>
<dbReference type="GeneID" id="118460559"/>
<evidence type="ECO:0000256" key="7">
    <source>
        <dbReference type="ARBA" id="ARBA00022989"/>
    </source>
</evidence>
<organism evidence="14 15">
    <name type="scientific">Anopheles albimanus</name>
    <name type="common">New world malaria mosquito</name>
    <dbReference type="NCBI Taxonomy" id="7167"/>
    <lineage>
        <taxon>Eukaryota</taxon>
        <taxon>Metazoa</taxon>
        <taxon>Ecdysozoa</taxon>
        <taxon>Arthropoda</taxon>
        <taxon>Hexapoda</taxon>
        <taxon>Insecta</taxon>
        <taxon>Pterygota</taxon>
        <taxon>Neoptera</taxon>
        <taxon>Endopterygota</taxon>
        <taxon>Diptera</taxon>
        <taxon>Nematocera</taxon>
        <taxon>Culicoidea</taxon>
        <taxon>Culicidae</taxon>
        <taxon>Anophelinae</taxon>
        <taxon>Anopheles</taxon>
    </lineage>
</organism>
<keyword evidence="9" id="KW-0675">Receptor</keyword>
<evidence type="ECO:0000256" key="9">
    <source>
        <dbReference type="ARBA" id="ARBA00023170"/>
    </source>
</evidence>
<evidence type="ECO:0000256" key="11">
    <source>
        <dbReference type="SAM" id="MobiDB-lite"/>
    </source>
</evidence>
<dbReference type="InterPro" id="IPR001611">
    <property type="entry name" value="Leu-rich_rpt"/>
</dbReference>
<evidence type="ECO:0000256" key="6">
    <source>
        <dbReference type="ARBA" id="ARBA00022737"/>
    </source>
</evidence>
<dbReference type="Pfam" id="PF13676">
    <property type="entry name" value="TIR_2"/>
    <property type="match status" value="1"/>
</dbReference>
<dbReference type="STRING" id="7167.A0A2C9GH57"/>
<keyword evidence="6" id="KW-0677">Repeat</keyword>
<dbReference type="GO" id="GO:0038023">
    <property type="term" value="F:signaling receptor activity"/>
    <property type="evidence" value="ECO:0007669"/>
    <property type="project" value="TreeGrafter"/>
</dbReference>
<dbReference type="EnsemblMetazoa" id="AALB016060-RA">
    <property type="protein sequence ID" value="AALB016060-PA"/>
    <property type="gene ID" value="AALB016060"/>
</dbReference>
<dbReference type="FunFam" id="3.40.50.10140:FF:000020">
    <property type="entry name" value="Blast:Protein toll"/>
    <property type="match status" value="1"/>
</dbReference>
<dbReference type="InterPro" id="IPR035897">
    <property type="entry name" value="Toll_tir_struct_dom_sf"/>
</dbReference>
<dbReference type="FunFam" id="3.80.10.10:FF:001164">
    <property type="entry name" value="GH01279p"/>
    <property type="match status" value="1"/>
</dbReference>
<keyword evidence="5 13" id="KW-0732">Signal</keyword>
<evidence type="ECO:0000313" key="15">
    <source>
        <dbReference type="Proteomes" id="UP000069272"/>
    </source>
</evidence>
<dbReference type="PANTHER" id="PTHR24365:SF541">
    <property type="entry name" value="PROTEIN TOLL-RELATED"/>
    <property type="match status" value="1"/>
</dbReference>
<dbReference type="GO" id="GO:0007165">
    <property type="term" value="P:signal transduction"/>
    <property type="evidence" value="ECO:0007669"/>
    <property type="project" value="InterPro"/>
</dbReference>
<dbReference type="PANTHER" id="PTHR24365">
    <property type="entry name" value="TOLL-LIKE RECEPTOR"/>
    <property type="match status" value="1"/>
</dbReference>
<dbReference type="InterPro" id="IPR000483">
    <property type="entry name" value="Cys-rich_flank_reg_C"/>
</dbReference>
<accession>A0A2C9GH57</accession>
<reference evidence="14" key="2">
    <citation type="submission" date="2022-08" db="UniProtKB">
        <authorList>
            <consortium name="EnsemblMetazoa"/>
        </authorList>
    </citation>
    <scope>IDENTIFICATION</scope>
    <source>
        <strain evidence="14">STECLA/ALBI9_A</strain>
    </source>
</reference>
<dbReference type="AlphaFoldDB" id="A0A2C9GH57"/>
<evidence type="ECO:0000256" key="12">
    <source>
        <dbReference type="SAM" id="Phobius"/>
    </source>
</evidence>
<sequence length="1174" mass="131193">MKRVRCGRNPPPLVVVAATAILLLISGAHGFLTNYRGLDVVGLCSGDMRNCSCKSYTGSESEIDCPGDDPAIQVRIEPLQYAEVRCRRKRHHDLSQLPRLAIGETKRLTLDYCPLVANRSILEQMEFLGAVQVKLLSLKNNANGAPLERNHFRGLETLDRLTISNVKLDGVLPDLFDHLPNLTWLDLRESVTKLPASVFHTLPSLRILDLSLNGMQELLPGQLAKLGELRLLSLWRNELANLSRHVFSGLQQLERLDLSANKLEYLPGELFGELPNLTELALSNNWLRALPKGLFRANRALKKVKLAFQQTTLDALPVDLFQNLPALEHVDLEHTGLAKLPSAVFHGSPNIRELSLAANQLQSVPPELLRDQRALRMLDLGSNQLTALPARLLQNTVELRVLRLSQNRITQLPAGLLRTLEQLEQLYLNDNQLHTVGLHSFRNTPNLRTLHLQHNQLTSHSFSTIKVKAENNRETERGTVASVGGLDTNTETATELVDEEANDGGVEVFVRDGSAFQYLHNLRDLDLSHNFLSTVFRDLLVNAHSLERLNLTNNNITSLTAANLQFLARSVLVDLERNHIFEINLADIEQLVELQDSQPGTATAPTTRILLNDNPLNCNCIVYTLALYLQHRLSDRVYERLQLVADRLTCQGPEQLHGMLVRDLRPSELLCELDTPSTQIRHCPAPCNCFVRPADLGVVVKCNGQGLTQIPALPNPSSFGYRFIELHVENNNLTELPTAAAAVGDNDNGWSAVQELYASNNSIEKLSPAQLPDGLRVLELTRNKLTHLTEPLTDWMAQSATLTTIRLAQNEWICSCETASLLAFARDNHNHIEDFGRMVCADGRAFDTTVYTDLCPTEPETAIILLICGILLLVASLVALVSLLYYNYHLELKVWLFRHGLCLVVENELDQDKQYDAFLSYSHKDESFVTEHLLPVLERHPLNFKICWHMRDWIPGEMITSQILSSVEKSRRTIIVLSSNFLASLWGQLEFRTAHLQSMSERRNRVIIIIYDEIGSIDELEPELRAYLKTNTYVRWGDPWFWDKVRYAMPHPPRAHSKGTSGAAGGGLFVRKLQSSVDDKLELIKPQTTGAQSTAMAAEAAMTSPLAPQPGIPAESSNGTSVKATVSSLPPHQAGINPLHYQQQQQQRPHLLIPANGHINGAFLINSNAKQSDV</sequence>
<evidence type="ECO:0000256" key="4">
    <source>
        <dbReference type="ARBA" id="ARBA00022692"/>
    </source>
</evidence>
<evidence type="ECO:0000256" key="13">
    <source>
        <dbReference type="SAM" id="SignalP"/>
    </source>
</evidence>
<dbReference type="SMART" id="SM00365">
    <property type="entry name" value="LRR_SD22"/>
    <property type="match status" value="4"/>
</dbReference>
<feature type="compositionally biased region" description="Low complexity" evidence="11">
    <location>
        <begin position="1091"/>
        <end position="1106"/>
    </location>
</feature>
<evidence type="ECO:0000256" key="2">
    <source>
        <dbReference type="ARBA" id="ARBA00009634"/>
    </source>
</evidence>
<dbReference type="InterPro" id="IPR000372">
    <property type="entry name" value="LRRNT"/>
</dbReference>
<name>A0A2C9GH57_ANOAL</name>
<dbReference type="SMART" id="SM00369">
    <property type="entry name" value="LRR_TYP"/>
    <property type="match status" value="13"/>
</dbReference>
<evidence type="ECO:0000313" key="14">
    <source>
        <dbReference type="EnsemblMetazoa" id="AALB016060-PA"/>
    </source>
</evidence>
<keyword evidence="3" id="KW-0433">Leucine-rich repeat</keyword>
<dbReference type="SMART" id="SM00013">
    <property type="entry name" value="LRRNT"/>
    <property type="match status" value="1"/>
</dbReference>
<dbReference type="Gene3D" id="3.80.10.10">
    <property type="entry name" value="Ribonuclease Inhibitor"/>
    <property type="match status" value="3"/>
</dbReference>
<dbReference type="PROSITE" id="PS50104">
    <property type="entry name" value="TIR"/>
    <property type="match status" value="1"/>
</dbReference>
<feature type="compositionally biased region" description="Polar residues" evidence="11">
    <location>
        <begin position="1115"/>
        <end position="1128"/>
    </location>
</feature>
<dbReference type="Gene3D" id="3.40.50.10140">
    <property type="entry name" value="Toll/interleukin-1 receptor homology (TIR) domain"/>
    <property type="match status" value="1"/>
</dbReference>
<keyword evidence="7 12" id="KW-1133">Transmembrane helix</keyword>
<dbReference type="SMART" id="SM00255">
    <property type="entry name" value="TIR"/>
    <property type="match status" value="1"/>
</dbReference>
<dbReference type="RefSeq" id="XP_035780856.1">
    <property type="nucleotide sequence ID" value="XM_035924963.1"/>
</dbReference>
<feature type="region of interest" description="Disordered" evidence="11">
    <location>
        <begin position="1090"/>
        <end position="1128"/>
    </location>
</feature>
<evidence type="ECO:0000256" key="8">
    <source>
        <dbReference type="ARBA" id="ARBA00023136"/>
    </source>
</evidence>
<keyword evidence="8 12" id="KW-0472">Membrane</keyword>
<comment type="similarity">
    <text evidence="2">Belongs to the Toll-like receptor family.</text>
</comment>
<proteinExistence type="inferred from homology"/>
<dbReference type="InterPro" id="IPR003591">
    <property type="entry name" value="Leu-rich_rpt_typical-subtyp"/>
</dbReference>
<feature type="chain" id="PRO_5043893163" evidence="13">
    <location>
        <begin position="31"/>
        <end position="1174"/>
    </location>
</feature>
<dbReference type="KEGG" id="aali:118460559"/>
<dbReference type="SUPFAM" id="SSF52058">
    <property type="entry name" value="L domain-like"/>
    <property type="match status" value="2"/>
</dbReference>
<dbReference type="PROSITE" id="PS51450">
    <property type="entry name" value="LRR"/>
    <property type="match status" value="2"/>
</dbReference>
<evidence type="ECO:0000256" key="3">
    <source>
        <dbReference type="ARBA" id="ARBA00022614"/>
    </source>
</evidence>
<dbReference type="SMART" id="SM00364">
    <property type="entry name" value="LRR_BAC"/>
    <property type="match status" value="8"/>
</dbReference>
<dbReference type="Proteomes" id="UP000069272">
    <property type="component" value="Chromosome X"/>
</dbReference>
<dbReference type="VEuPathDB" id="VectorBase:AALB20_036098"/>
<dbReference type="VEuPathDB" id="VectorBase:AALB016060"/>
<dbReference type="OrthoDB" id="1421090at2759"/>
<feature type="transmembrane region" description="Helical" evidence="12">
    <location>
        <begin position="862"/>
        <end position="888"/>
    </location>
</feature>
<feature type="signal peptide" evidence="13">
    <location>
        <begin position="1"/>
        <end position="30"/>
    </location>
</feature>
<dbReference type="GO" id="GO:0005886">
    <property type="term" value="C:plasma membrane"/>
    <property type="evidence" value="ECO:0007669"/>
    <property type="project" value="TreeGrafter"/>
</dbReference>
<keyword evidence="4 12" id="KW-0812">Transmembrane</keyword>
<protein>
    <submittedName>
        <fullName evidence="14">Uncharacterized protein</fullName>
    </submittedName>
</protein>
<keyword evidence="10" id="KW-0325">Glycoprotein</keyword>
<dbReference type="SMART" id="SM00082">
    <property type="entry name" value="LRRCT"/>
    <property type="match status" value="2"/>
</dbReference>
<dbReference type="InterPro" id="IPR000157">
    <property type="entry name" value="TIR_dom"/>
</dbReference>
<evidence type="ECO:0000256" key="1">
    <source>
        <dbReference type="ARBA" id="ARBA00004479"/>
    </source>
</evidence>
<reference evidence="14 15" key="1">
    <citation type="journal article" date="2017" name="G3 (Bethesda)">
        <title>The Physical Genome Mapping of Anopheles albimanus Corrected Scaffold Misassemblies and Identified Interarm Rearrangements in Genus Anopheles.</title>
        <authorList>
            <person name="Artemov G.N."/>
            <person name="Peery A.N."/>
            <person name="Jiang X."/>
            <person name="Tu Z."/>
            <person name="Stegniy V.N."/>
            <person name="Sharakhova M.V."/>
            <person name="Sharakhov I.V."/>
        </authorList>
    </citation>
    <scope>NUCLEOTIDE SEQUENCE [LARGE SCALE GENOMIC DNA]</scope>
    <source>
        <strain evidence="14 15">ALBI9_A</strain>
    </source>
</reference>
<evidence type="ECO:0000256" key="10">
    <source>
        <dbReference type="ARBA" id="ARBA00023180"/>
    </source>
</evidence>
<dbReference type="Pfam" id="PF13855">
    <property type="entry name" value="LRR_8"/>
    <property type="match status" value="4"/>
</dbReference>
<evidence type="ECO:0000256" key="5">
    <source>
        <dbReference type="ARBA" id="ARBA00022729"/>
    </source>
</evidence>
<dbReference type="InterPro" id="IPR032675">
    <property type="entry name" value="LRR_dom_sf"/>
</dbReference>
<comment type="subcellular location">
    <subcellularLocation>
        <location evidence="1">Membrane</location>
        <topology evidence="1">Single-pass type I membrane protein</topology>
    </subcellularLocation>
</comment>
<dbReference type="SUPFAM" id="SSF52200">
    <property type="entry name" value="Toll/Interleukin receptor TIR domain"/>
    <property type="match status" value="1"/>
</dbReference>